<dbReference type="GO" id="GO:0009102">
    <property type="term" value="P:biotin biosynthetic process"/>
    <property type="evidence" value="ECO:0007669"/>
    <property type="project" value="UniProtKB-KW"/>
</dbReference>
<dbReference type="Gene3D" id="3.90.1150.10">
    <property type="entry name" value="Aspartate Aminotransferase, domain 1"/>
    <property type="match status" value="1"/>
</dbReference>
<dbReference type="InterPro" id="IPR050087">
    <property type="entry name" value="AON_synthase_class-II"/>
</dbReference>
<evidence type="ECO:0000256" key="1">
    <source>
        <dbReference type="ARBA" id="ARBA00001933"/>
    </source>
</evidence>
<comment type="cofactor">
    <cofactor evidence="1 12">
        <name>pyridoxal 5'-phosphate</name>
        <dbReference type="ChEBI" id="CHEBI:597326"/>
    </cofactor>
</comment>
<dbReference type="InterPro" id="IPR015422">
    <property type="entry name" value="PyrdxlP-dep_Trfase_small"/>
</dbReference>
<keyword evidence="8 12" id="KW-0663">Pyridoxal phosphate</keyword>
<dbReference type="EC" id="2.3.1.47" evidence="5"/>
<evidence type="ECO:0000256" key="12">
    <source>
        <dbReference type="RuleBase" id="RU003693"/>
    </source>
</evidence>
<dbReference type="GO" id="GO:0008710">
    <property type="term" value="F:8-amino-7-oxononanoate synthase activity"/>
    <property type="evidence" value="ECO:0007669"/>
    <property type="project" value="UniProtKB-EC"/>
</dbReference>
<name>A0A936K665_9BACT</name>
<accession>A0A936K665</accession>
<evidence type="ECO:0000256" key="10">
    <source>
        <dbReference type="ARBA" id="ARBA00033381"/>
    </source>
</evidence>
<dbReference type="InterPro" id="IPR004839">
    <property type="entry name" value="Aminotransferase_I/II_large"/>
</dbReference>
<comment type="caution">
    <text evidence="14">The sequence shown here is derived from an EMBL/GenBank/DDBJ whole genome shotgun (WGS) entry which is preliminary data.</text>
</comment>
<evidence type="ECO:0000256" key="2">
    <source>
        <dbReference type="ARBA" id="ARBA00004746"/>
    </source>
</evidence>
<dbReference type="Pfam" id="PF00155">
    <property type="entry name" value="Aminotran_1_2"/>
    <property type="match status" value="1"/>
</dbReference>
<comment type="similarity">
    <text evidence="3">Belongs to the class-II pyridoxal-phosphate-dependent aminotransferase family. BioF subfamily.</text>
</comment>
<evidence type="ECO:0000256" key="11">
    <source>
        <dbReference type="ARBA" id="ARBA00047715"/>
    </source>
</evidence>
<evidence type="ECO:0000256" key="6">
    <source>
        <dbReference type="ARBA" id="ARBA00022679"/>
    </source>
</evidence>
<dbReference type="PANTHER" id="PTHR13693">
    <property type="entry name" value="CLASS II AMINOTRANSFERASE/8-AMINO-7-OXONONANOATE SYNTHASE"/>
    <property type="match status" value="1"/>
</dbReference>
<comment type="catalytic activity">
    <reaction evidence="11">
        <text>6-carboxyhexanoyl-[ACP] + L-alanine + H(+) = (8S)-8-amino-7-oxononanoate + holo-[ACP] + CO2</text>
        <dbReference type="Rhea" id="RHEA:42288"/>
        <dbReference type="Rhea" id="RHEA-COMP:9685"/>
        <dbReference type="Rhea" id="RHEA-COMP:9955"/>
        <dbReference type="ChEBI" id="CHEBI:15378"/>
        <dbReference type="ChEBI" id="CHEBI:16526"/>
        <dbReference type="ChEBI" id="CHEBI:57972"/>
        <dbReference type="ChEBI" id="CHEBI:64479"/>
        <dbReference type="ChEBI" id="CHEBI:78846"/>
        <dbReference type="ChEBI" id="CHEBI:149468"/>
        <dbReference type="EC" id="2.3.1.47"/>
    </reaction>
</comment>
<dbReference type="SUPFAM" id="SSF53383">
    <property type="entry name" value="PLP-dependent transferases"/>
    <property type="match status" value="1"/>
</dbReference>
<dbReference type="Proteomes" id="UP000709959">
    <property type="component" value="Unassembled WGS sequence"/>
</dbReference>
<evidence type="ECO:0000313" key="15">
    <source>
        <dbReference type="Proteomes" id="UP000709959"/>
    </source>
</evidence>
<evidence type="ECO:0000256" key="7">
    <source>
        <dbReference type="ARBA" id="ARBA00022756"/>
    </source>
</evidence>
<comment type="subunit">
    <text evidence="4">Homodimer.</text>
</comment>
<evidence type="ECO:0000313" key="14">
    <source>
        <dbReference type="EMBL" id="MBK8572554.1"/>
    </source>
</evidence>
<dbReference type="InterPro" id="IPR015424">
    <property type="entry name" value="PyrdxlP-dep_Trfase"/>
</dbReference>
<evidence type="ECO:0000256" key="4">
    <source>
        <dbReference type="ARBA" id="ARBA00011738"/>
    </source>
</evidence>
<dbReference type="GO" id="GO:0030170">
    <property type="term" value="F:pyridoxal phosphate binding"/>
    <property type="evidence" value="ECO:0007669"/>
    <property type="project" value="InterPro"/>
</dbReference>
<sequence>MIPPPWQARLQQSAEARLALGRDRGIHPAAGVDVCSNDYLGLRRDPRLAEAAARAAREHGAGAGAARLLRGTCGLHDELEAVLAQWKGAEACLLFNTGYQANATLIPALVGRGDAVFSDALNHASLVDGCRLARANGAQVGIYRHLDLEDLAAQLAAWRAEAPASALALVATDAVFSMDGDTADLPALLALCERHGALLLIDEAHATGLLGAGGAGLAQLQGVHGRVPLVMGTLGKALGSFGAFVCCAALLRDHLLNTARGFIFSTALPPPVLGAALEGIRLARNEPWRRERALTLADRLRSALGQACQPSAIVPVPVGADVAALRLAQALQVRGFDVRAVRPPTVPEGSARLRITTGAHLADGEVVALTDALLDLLQR</sequence>
<evidence type="ECO:0000256" key="5">
    <source>
        <dbReference type="ARBA" id="ARBA00013187"/>
    </source>
</evidence>
<evidence type="ECO:0000259" key="13">
    <source>
        <dbReference type="Pfam" id="PF00155"/>
    </source>
</evidence>
<gene>
    <name evidence="14" type="ORF">IPN91_07865</name>
</gene>
<dbReference type="InterPro" id="IPR001917">
    <property type="entry name" value="Aminotrans_II_pyridoxalP_BS"/>
</dbReference>
<proteinExistence type="inferred from homology"/>
<dbReference type="PANTHER" id="PTHR13693:SF100">
    <property type="entry name" value="8-AMINO-7-OXONONANOATE SYNTHASE"/>
    <property type="match status" value="1"/>
</dbReference>
<dbReference type="Gene3D" id="3.40.640.10">
    <property type="entry name" value="Type I PLP-dependent aspartate aminotransferase-like (Major domain)"/>
    <property type="match status" value="1"/>
</dbReference>
<feature type="domain" description="Aminotransferase class I/classII large" evidence="13">
    <location>
        <begin position="32"/>
        <end position="372"/>
    </location>
</feature>
<keyword evidence="7" id="KW-0093">Biotin biosynthesis</keyword>
<dbReference type="EMBL" id="JADKCH010000005">
    <property type="protein sequence ID" value="MBK8572554.1"/>
    <property type="molecule type" value="Genomic_DNA"/>
</dbReference>
<evidence type="ECO:0000256" key="3">
    <source>
        <dbReference type="ARBA" id="ARBA00010008"/>
    </source>
</evidence>
<reference evidence="14 15" key="1">
    <citation type="submission" date="2020-10" db="EMBL/GenBank/DDBJ databases">
        <title>Connecting structure to function with the recovery of over 1000 high-quality activated sludge metagenome-assembled genomes encoding full-length rRNA genes using long-read sequencing.</title>
        <authorList>
            <person name="Singleton C.M."/>
            <person name="Petriglieri F."/>
            <person name="Kristensen J.M."/>
            <person name="Kirkegaard R.H."/>
            <person name="Michaelsen T.Y."/>
            <person name="Andersen M.H."/>
            <person name="Karst S.M."/>
            <person name="Dueholm M.S."/>
            <person name="Nielsen P.H."/>
            <person name="Albertsen M."/>
        </authorList>
    </citation>
    <scope>NUCLEOTIDE SEQUENCE [LARGE SCALE GENOMIC DNA]</scope>
    <source>
        <strain evidence="14">OdNE_18-Q3-R46-58_MAXAC.008</strain>
    </source>
</reference>
<evidence type="ECO:0000256" key="9">
    <source>
        <dbReference type="ARBA" id="ARBA00032610"/>
    </source>
</evidence>
<comment type="pathway">
    <text evidence="2">Cofactor biosynthesis; biotin biosynthesis.</text>
</comment>
<organism evidence="14 15">
    <name type="scientific">Candidatus Geothrix odensensis</name>
    <dbReference type="NCBI Taxonomy" id="2954440"/>
    <lineage>
        <taxon>Bacteria</taxon>
        <taxon>Pseudomonadati</taxon>
        <taxon>Acidobacteriota</taxon>
        <taxon>Holophagae</taxon>
        <taxon>Holophagales</taxon>
        <taxon>Holophagaceae</taxon>
        <taxon>Geothrix</taxon>
    </lineage>
</organism>
<evidence type="ECO:0000256" key="8">
    <source>
        <dbReference type="ARBA" id="ARBA00022898"/>
    </source>
</evidence>
<dbReference type="InterPro" id="IPR015421">
    <property type="entry name" value="PyrdxlP-dep_Trfase_major"/>
</dbReference>
<keyword evidence="6" id="KW-0808">Transferase</keyword>
<protein>
    <recommendedName>
        <fullName evidence="5">8-amino-7-oxononanoate synthase</fullName>
        <ecNumber evidence="5">2.3.1.47</ecNumber>
    </recommendedName>
    <alternativeName>
        <fullName evidence="9">7-keto-8-amino-pelargonic acid synthase</fullName>
    </alternativeName>
    <alternativeName>
        <fullName evidence="10">8-amino-7-ketopelargonate synthase</fullName>
    </alternativeName>
</protein>
<dbReference type="AlphaFoldDB" id="A0A936K665"/>
<dbReference type="PROSITE" id="PS00599">
    <property type="entry name" value="AA_TRANSFER_CLASS_2"/>
    <property type="match status" value="1"/>
</dbReference>